<dbReference type="EMBL" id="CP048409">
    <property type="protein sequence ID" value="QIA06829.1"/>
    <property type="molecule type" value="Genomic_DNA"/>
</dbReference>
<dbReference type="SUPFAM" id="SSF142823">
    <property type="entry name" value="ComB-like"/>
    <property type="match status" value="1"/>
</dbReference>
<evidence type="ECO:0000313" key="3">
    <source>
        <dbReference type="Proteomes" id="UP000474630"/>
    </source>
</evidence>
<dbReference type="RefSeq" id="WP_163344759.1">
    <property type="nucleotide sequence ID" value="NZ_CP048409.1"/>
</dbReference>
<dbReference type="Pfam" id="PF04029">
    <property type="entry name" value="2-ph_phosp"/>
    <property type="match status" value="1"/>
</dbReference>
<proteinExistence type="predicted"/>
<protein>
    <recommendedName>
        <fullName evidence="1">Probable 2-phosphosulfolactate phosphatase</fullName>
    </recommendedName>
</protein>
<dbReference type="InterPro" id="IPR036702">
    <property type="entry name" value="ComB-like_sf"/>
</dbReference>
<organism evidence="2 3">
    <name type="scientific">Draconibacterium halophilum</name>
    <dbReference type="NCBI Taxonomy" id="2706887"/>
    <lineage>
        <taxon>Bacteria</taxon>
        <taxon>Pseudomonadati</taxon>
        <taxon>Bacteroidota</taxon>
        <taxon>Bacteroidia</taxon>
        <taxon>Marinilabiliales</taxon>
        <taxon>Prolixibacteraceae</taxon>
        <taxon>Draconibacterium</taxon>
    </lineage>
</organism>
<dbReference type="GO" id="GO:0000287">
    <property type="term" value="F:magnesium ion binding"/>
    <property type="evidence" value="ECO:0007669"/>
    <property type="project" value="InterPro"/>
</dbReference>
<dbReference type="KEGG" id="drc:G0Q07_03360"/>
<dbReference type="Proteomes" id="UP000474630">
    <property type="component" value="Chromosome"/>
</dbReference>
<dbReference type="GO" id="GO:0050532">
    <property type="term" value="F:2-phosphosulfolactate phosphatase activity"/>
    <property type="evidence" value="ECO:0007669"/>
    <property type="project" value="InterPro"/>
</dbReference>
<dbReference type="Gene3D" id="3.90.1560.10">
    <property type="entry name" value="ComB-like"/>
    <property type="match status" value="1"/>
</dbReference>
<sequence length="62" mass="6756">MKANILYLLEGAQAAKGKVVILDVLRAFTTACYTINKGIETIIQVGDIELTYLLKIGVPISF</sequence>
<keyword evidence="3" id="KW-1185">Reference proteome</keyword>
<evidence type="ECO:0000313" key="2">
    <source>
        <dbReference type="EMBL" id="QIA06829.1"/>
    </source>
</evidence>
<name>A0A6C0R9J5_9BACT</name>
<gene>
    <name evidence="2" type="ORF">G0Q07_03360</name>
</gene>
<evidence type="ECO:0000256" key="1">
    <source>
        <dbReference type="ARBA" id="ARBA00021948"/>
    </source>
</evidence>
<dbReference type="AlphaFoldDB" id="A0A6C0R9J5"/>
<dbReference type="InterPro" id="IPR005238">
    <property type="entry name" value="ComB-like"/>
</dbReference>
<reference evidence="2 3" key="1">
    <citation type="submission" date="2020-02" db="EMBL/GenBank/DDBJ databases">
        <title>Genome sequencing for Draconibacterium sp. strain M1.</title>
        <authorList>
            <person name="Park S.-J."/>
        </authorList>
    </citation>
    <scope>NUCLEOTIDE SEQUENCE [LARGE SCALE GENOMIC DNA]</scope>
    <source>
        <strain evidence="2 3">M1</strain>
    </source>
</reference>
<accession>A0A6C0R9J5</accession>